<dbReference type="InterPro" id="IPR027417">
    <property type="entry name" value="P-loop_NTPase"/>
</dbReference>
<evidence type="ECO:0000313" key="1">
    <source>
        <dbReference type="EMBL" id="OHA01036.1"/>
    </source>
</evidence>
<protein>
    <recommendedName>
        <fullName evidence="3">DNA polymerase III subunit delta</fullName>
    </recommendedName>
</protein>
<organism evidence="1 2">
    <name type="scientific">Candidatus Sungbacteria bacterium RIFCSPHIGHO2_02_FULL_49_12</name>
    <dbReference type="NCBI Taxonomy" id="1802271"/>
    <lineage>
        <taxon>Bacteria</taxon>
        <taxon>Candidatus Sungiibacteriota</taxon>
    </lineage>
</organism>
<evidence type="ECO:0008006" key="3">
    <source>
        <dbReference type="Google" id="ProtNLM"/>
    </source>
</evidence>
<dbReference type="SUPFAM" id="SSF52540">
    <property type="entry name" value="P-loop containing nucleoside triphosphate hydrolases"/>
    <property type="match status" value="1"/>
</dbReference>
<dbReference type="AlphaFoldDB" id="A0A1G2KNR8"/>
<gene>
    <name evidence="1" type="ORF">A3C11_00990</name>
</gene>
<reference evidence="1 2" key="1">
    <citation type="journal article" date="2016" name="Nat. Commun.">
        <title>Thousands of microbial genomes shed light on interconnected biogeochemical processes in an aquifer system.</title>
        <authorList>
            <person name="Anantharaman K."/>
            <person name="Brown C.T."/>
            <person name="Hug L.A."/>
            <person name="Sharon I."/>
            <person name="Castelle C.J."/>
            <person name="Probst A.J."/>
            <person name="Thomas B.C."/>
            <person name="Singh A."/>
            <person name="Wilkins M.J."/>
            <person name="Karaoz U."/>
            <person name="Brodie E.L."/>
            <person name="Williams K.H."/>
            <person name="Hubbard S.S."/>
            <person name="Banfield J.F."/>
        </authorList>
    </citation>
    <scope>NUCLEOTIDE SEQUENCE [LARGE SCALE GENOMIC DNA]</scope>
</reference>
<dbReference type="GO" id="GO:0006261">
    <property type="term" value="P:DNA-templated DNA replication"/>
    <property type="evidence" value="ECO:0007669"/>
    <property type="project" value="TreeGrafter"/>
</dbReference>
<dbReference type="InterPro" id="IPR050238">
    <property type="entry name" value="DNA_Rep/Repair_Clamp_Loader"/>
</dbReference>
<evidence type="ECO:0000313" key="2">
    <source>
        <dbReference type="Proteomes" id="UP000177362"/>
    </source>
</evidence>
<dbReference type="Pfam" id="PF13177">
    <property type="entry name" value="DNA_pol3_delta2"/>
    <property type="match status" value="1"/>
</dbReference>
<comment type="caution">
    <text evidence="1">The sequence shown here is derived from an EMBL/GenBank/DDBJ whole genome shotgun (WGS) entry which is preliminary data.</text>
</comment>
<dbReference type="STRING" id="1802271.A3C11_00990"/>
<accession>A0A1G2KNR8</accession>
<dbReference type="PANTHER" id="PTHR11669:SF8">
    <property type="entry name" value="DNA POLYMERASE III SUBUNIT DELTA"/>
    <property type="match status" value="1"/>
</dbReference>
<dbReference type="Proteomes" id="UP000177362">
    <property type="component" value="Unassembled WGS sequence"/>
</dbReference>
<dbReference type="Gene3D" id="3.40.50.300">
    <property type="entry name" value="P-loop containing nucleotide triphosphate hydrolases"/>
    <property type="match status" value="1"/>
</dbReference>
<dbReference type="EMBL" id="MHQJ01000030">
    <property type="protein sequence ID" value="OHA01036.1"/>
    <property type="molecule type" value="Genomic_DNA"/>
</dbReference>
<proteinExistence type="predicted"/>
<dbReference type="PANTHER" id="PTHR11669">
    <property type="entry name" value="REPLICATION FACTOR C / DNA POLYMERASE III GAMMA-TAU SUBUNIT"/>
    <property type="match status" value="1"/>
</dbReference>
<name>A0A1G2KNR8_9BACT</name>
<sequence>MIIGHQRVIQYLEKVLEKGSWAHGYLFWGPEHVGKTTVADAFVRALFCDRGLRKLGGCGTCANCTAPDLRLSNRLFRLAPQEVTEEKNQTSEISIKEVRELHHWLSFASEAPRVVLIESADVMSEEAANALLKMLEEPHPTTVFLLISSAPQYILPTIRSRAVPLRFGLVPDSILAKVKSATEELVHIAGGRPEILVRAILDPVFRKEEEKMRRAAERIWRGGISDAASAAKEFSDSLGLEKKITLHLLSFARKEAAVLDNTALASLIRRVSRAIQALSQFQTTNVNRRLALDIIFLNLQRVRPSQA</sequence>